<accession>A0ABS6SBY7</accession>
<sequence>MDLRPLDNCASAAPQLQPDELAAVRAAGYVGVINNRPDDEEPGQPTSAEMAAAAAAHGLAYAHVPLGREPLSRELVMAMRRAMDTVGAPAVLFCRSGTRSTTLWALAEAANGRDADELTAHAAKAGYDLSPYRAMLISLAGAG</sequence>
<name>A0ABS6SBY7_9SPHN</name>
<evidence type="ECO:0000259" key="1">
    <source>
        <dbReference type="Pfam" id="PF04273"/>
    </source>
</evidence>
<protein>
    <submittedName>
        <fullName evidence="2">TIGR01244 family phosphatase</fullName>
    </submittedName>
</protein>
<dbReference type="NCBIfam" id="TIGR01244">
    <property type="entry name" value="TIGR01244 family sulfur transferase"/>
    <property type="match status" value="1"/>
</dbReference>
<dbReference type="RefSeq" id="WP_218444342.1">
    <property type="nucleotide sequence ID" value="NZ_JAGSPA010000001.1"/>
</dbReference>
<dbReference type="InterPro" id="IPR005939">
    <property type="entry name" value="BLH_phosphatase-like"/>
</dbReference>
<reference evidence="2 3" key="1">
    <citation type="submission" date="2021-04" db="EMBL/GenBank/DDBJ databases">
        <authorList>
            <person name="Pira H."/>
            <person name="Risdian C."/>
            <person name="Wink J."/>
        </authorList>
    </citation>
    <scope>NUCLEOTIDE SEQUENCE [LARGE SCALE GENOMIC DNA]</scope>
    <source>
        <strain evidence="2 3">WHA3</strain>
    </source>
</reference>
<organism evidence="2 3">
    <name type="scientific">Pacificimonas pallii</name>
    <dbReference type="NCBI Taxonomy" id="2827236"/>
    <lineage>
        <taxon>Bacteria</taxon>
        <taxon>Pseudomonadati</taxon>
        <taxon>Pseudomonadota</taxon>
        <taxon>Alphaproteobacteria</taxon>
        <taxon>Sphingomonadales</taxon>
        <taxon>Sphingosinicellaceae</taxon>
        <taxon>Pacificimonas</taxon>
    </lineage>
</organism>
<dbReference type="Proteomes" id="UP000722336">
    <property type="component" value="Unassembled WGS sequence"/>
</dbReference>
<evidence type="ECO:0000313" key="3">
    <source>
        <dbReference type="Proteomes" id="UP000722336"/>
    </source>
</evidence>
<proteinExistence type="predicted"/>
<gene>
    <name evidence="2" type="ORF">KCG44_03960</name>
</gene>
<keyword evidence="3" id="KW-1185">Reference proteome</keyword>
<feature type="domain" description="Beta-lactamase hydrolase-like protein phosphatase-like" evidence="1">
    <location>
        <begin position="2"/>
        <end position="110"/>
    </location>
</feature>
<evidence type="ECO:0000313" key="2">
    <source>
        <dbReference type="EMBL" id="MBV7255935.1"/>
    </source>
</evidence>
<dbReference type="Pfam" id="PF04273">
    <property type="entry name" value="BLH_phosphatase"/>
    <property type="match status" value="1"/>
</dbReference>
<comment type="caution">
    <text evidence="2">The sequence shown here is derived from an EMBL/GenBank/DDBJ whole genome shotgun (WGS) entry which is preliminary data.</text>
</comment>
<dbReference type="EMBL" id="JAGSPA010000001">
    <property type="protein sequence ID" value="MBV7255935.1"/>
    <property type="molecule type" value="Genomic_DNA"/>
</dbReference>